<accession>A0A0M3HSS5</accession>
<dbReference type="Proteomes" id="UP000036681">
    <property type="component" value="Unplaced"/>
</dbReference>
<name>A0A0M3HSS5_ASCLU</name>
<evidence type="ECO:0000313" key="2">
    <source>
        <dbReference type="Proteomes" id="UP000036681"/>
    </source>
</evidence>
<evidence type="ECO:0000313" key="3">
    <source>
        <dbReference type="WBParaSite" id="ALUE_0000557301-mRNA-1"/>
    </source>
</evidence>
<sequence>MIPTLTAKRKGADFQQQQVQRRKSDKKQLQSRSSMVTVICVSVQK</sequence>
<organism evidence="2 3">
    <name type="scientific">Ascaris lumbricoides</name>
    <name type="common">Giant roundworm</name>
    <dbReference type="NCBI Taxonomy" id="6252"/>
    <lineage>
        <taxon>Eukaryota</taxon>
        <taxon>Metazoa</taxon>
        <taxon>Ecdysozoa</taxon>
        <taxon>Nematoda</taxon>
        <taxon>Chromadorea</taxon>
        <taxon>Rhabditida</taxon>
        <taxon>Spirurina</taxon>
        <taxon>Ascaridomorpha</taxon>
        <taxon>Ascaridoidea</taxon>
        <taxon>Ascarididae</taxon>
        <taxon>Ascaris</taxon>
    </lineage>
</organism>
<protein>
    <submittedName>
        <fullName evidence="3">Small EDRK-rich factor-like N-terminal domain-containing protein</fullName>
    </submittedName>
</protein>
<keyword evidence="2" id="KW-1185">Reference proteome</keyword>
<evidence type="ECO:0000256" key="1">
    <source>
        <dbReference type="SAM" id="MobiDB-lite"/>
    </source>
</evidence>
<feature type="region of interest" description="Disordered" evidence="1">
    <location>
        <begin position="1"/>
        <end position="33"/>
    </location>
</feature>
<dbReference type="AlphaFoldDB" id="A0A0M3HSS5"/>
<dbReference type="WBParaSite" id="ALUE_0000557301-mRNA-1">
    <property type="protein sequence ID" value="ALUE_0000557301-mRNA-1"/>
    <property type="gene ID" value="ALUE_0000557301"/>
</dbReference>
<proteinExistence type="predicted"/>
<reference evidence="3" key="1">
    <citation type="submission" date="2017-02" db="UniProtKB">
        <authorList>
            <consortium name="WormBaseParasite"/>
        </authorList>
    </citation>
    <scope>IDENTIFICATION</scope>
</reference>